<organism evidence="13 14">
    <name type="scientific">Chengkuizengella marina</name>
    <dbReference type="NCBI Taxonomy" id="2507566"/>
    <lineage>
        <taxon>Bacteria</taxon>
        <taxon>Bacillati</taxon>
        <taxon>Bacillota</taxon>
        <taxon>Bacilli</taxon>
        <taxon>Bacillales</taxon>
        <taxon>Paenibacillaceae</taxon>
        <taxon>Chengkuizengella</taxon>
    </lineage>
</organism>
<feature type="domain" description="Fe-S hydro-lyase tartrate dehydratase alpha-type catalytic" evidence="11">
    <location>
        <begin position="6"/>
        <end position="280"/>
    </location>
</feature>
<dbReference type="GO" id="GO:0004333">
    <property type="term" value="F:fumarate hydratase activity"/>
    <property type="evidence" value="ECO:0007669"/>
    <property type="project" value="UniProtKB-UniRule"/>
</dbReference>
<sequence>MKHFEKSVYQLIVETSTNLPVDVRKAIKRAKSKENEGTRASLSLSTISNNISMAETNISPICQDTGMPTFIVHTPVGANQIEMKKDILSAINRATQNSKLRPNSVDSLTGENSGDNIGEGTPVIHFEQWEKNDIDIRLILKGGGCENKNIQYSLPMELEGLGKAGRDLDGIRKCILHSVYQAQGQGCSAGFIGVGIGGDRTTGYELAKKQLFREVYDINPNPDLQKLEEYVMKNANKLGIGTMGFGGEVTLLGCKVGVMNRLPASFFVSVAYNCWAFRRLGVLIDSTSGEINEWIYDKGSDDKTNDANQNKVVSDKGNHSSDQKKVVLQAPITEEQIRDLKVGDVVIINGAIHTGRDALHKYLMESESPVDLNGGIIYHCGPVMAKVDNEYVVKAAGPTTSIREEPYQGDIIKKFGIRAVIGKGGMGAKTLSALKEHGGVYLNAIGGAAQYYAESIKKVDSVDFLEFGIPEAMWHLQVEGFAAIVTMDAHGNSLHADVEKSSLEKLAQFKESVF</sequence>
<keyword evidence="7 10" id="KW-0408">Iron</keyword>
<dbReference type="GO" id="GO:0046872">
    <property type="term" value="F:metal ion binding"/>
    <property type="evidence" value="ECO:0007669"/>
    <property type="project" value="UniProtKB-UniRule"/>
</dbReference>
<gene>
    <name evidence="13" type="ORF">ERL59_04875</name>
</gene>
<dbReference type="PIRSF" id="PIRSF001394">
    <property type="entry name" value="Fe_dep_fumar_hy"/>
    <property type="match status" value="1"/>
</dbReference>
<comment type="subunit">
    <text evidence="4 10">Homodimer.</text>
</comment>
<evidence type="ECO:0000259" key="12">
    <source>
        <dbReference type="Pfam" id="PF05683"/>
    </source>
</evidence>
<evidence type="ECO:0000256" key="9">
    <source>
        <dbReference type="ARBA" id="ARBA00023239"/>
    </source>
</evidence>
<dbReference type="PANTHER" id="PTHR43351">
    <property type="entry name" value="L(+)-TARTRATE DEHYDRATASE SUBUNIT BETA"/>
    <property type="match status" value="1"/>
</dbReference>
<accession>A0A6N9Q2C9</accession>
<evidence type="ECO:0000256" key="8">
    <source>
        <dbReference type="ARBA" id="ARBA00023014"/>
    </source>
</evidence>
<evidence type="ECO:0000259" key="11">
    <source>
        <dbReference type="Pfam" id="PF05681"/>
    </source>
</evidence>
<evidence type="ECO:0000256" key="4">
    <source>
        <dbReference type="ARBA" id="ARBA00011738"/>
    </source>
</evidence>
<proteinExistence type="inferred from homology"/>
<protein>
    <recommendedName>
        <fullName evidence="10">Fumarate hydratase class I</fullName>
        <ecNumber evidence="10">4.2.1.2</ecNumber>
    </recommendedName>
</protein>
<dbReference type="Proteomes" id="UP000448943">
    <property type="component" value="Unassembled WGS sequence"/>
</dbReference>
<dbReference type="OrthoDB" id="9798978at2"/>
<evidence type="ECO:0000256" key="5">
    <source>
        <dbReference type="ARBA" id="ARBA00022485"/>
    </source>
</evidence>
<keyword evidence="6 10" id="KW-0479">Metal-binding</keyword>
<dbReference type="InterPro" id="IPR004647">
    <property type="entry name" value="Fe-S_hydro-lyase_TtdB-typ_cat"/>
</dbReference>
<dbReference type="PANTHER" id="PTHR43351:SF2">
    <property type="entry name" value="L(+)-TARTRATE DEHYDRATASE SUBUNIT BETA-RELATED"/>
    <property type="match status" value="1"/>
</dbReference>
<evidence type="ECO:0000256" key="3">
    <source>
        <dbReference type="ARBA" id="ARBA00008876"/>
    </source>
</evidence>
<dbReference type="InterPro" id="IPR011167">
    <property type="entry name" value="Fe_dep_fumarate_hydratase"/>
</dbReference>
<evidence type="ECO:0000256" key="1">
    <source>
        <dbReference type="ARBA" id="ARBA00000929"/>
    </source>
</evidence>
<dbReference type="InterPro" id="IPR004646">
    <property type="entry name" value="Fe-S_hydro-lyase_TtdA-typ_cat"/>
</dbReference>
<comment type="cofactor">
    <cofactor evidence="2 10">
        <name>[4Fe-4S] cluster</name>
        <dbReference type="ChEBI" id="CHEBI:49883"/>
    </cofactor>
</comment>
<dbReference type="NCBIfam" id="TIGR00723">
    <property type="entry name" value="ttdB_fumA_fumB"/>
    <property type="match status" value="1"/>
</dbReference>
<keyword evidence="8 10" id="KW-0411">Iron-sulfur</keyword>
<keyword evidence="14" id="KW-1185">Reference proteome</keyword>
<keyword evidence="5 10" id="KW-0004">4Fe-4S</keyword>
<feature type="domain" description="Fe-S hydro-lyase tartrate dehydratase beta-type catalytic" evidence="12">
    <location>
        <begin position="308"/>
        <end position="497"/>
    </location>
</feature>
<dbReference type="GO" id="GO:0006091">
    <property type="term" value="P:generation of precursor metabolites and energy"/>
    <property type="evidence" value="ECO:0007669"/>
    <property type="project" value="InterPro"/>
</dbReference>
<dbReference type="GO" id="GO:0051539">
    <property type="term" value="F:4 iron, 4 sulfur cluster binding"/>
    <property type="evidence" value="ECO:0007669"/>
    <property type="project" value="UniProtKB-UniRule"/>
</dbReference>
<evidence type="ECO:0000256" key="6">
    <source>
        <dbReference type="ARBA" id="ARBA00022723"/>
    </source>
</evidence>
<comment type="function">
    <text evidence="10">Catalyzes the reversible hydration of fumarate to (S)-malate.</text>
</comment>
<keyword evidence="9 10" id="KW-0456">Lyase</keyword>
<reference evidence="13 14" key="1">
    <citation type="submission" date="2019-01" db="EMBL/GenBank/DDBJ databases">
        <title>Chengkuizengella sp. nov., isolated from deep-sea sediment of East Pacific Ocean.</title>
        <authorList>
            <person name="Yang J."/>
            <person name="Lai Q."/>
            <person name="Shao Z."/>
        </authorList>
    </citation>
    <scope>NUCLEOTIDE SEQUENCE [LARGE SCALE GENOMIC DNA]</scope>
    <source>
        <strain evidence="13 14">YPA3-1-1</strain>
    </source>
</reference>
<dbReference type="EC" id="4.2.1.2" evidence="10"/>
<dbReference type="SUPFAM" id="SSF117457">
    <property type="entry name" value="FumA C-terminal domain-like"/>
    <property type="match status" value="1"/>
</dbReference>
<evidence type="ECO:0000313" key="14">
    <source>
        <dbReference type="Proteomes" id="UP000448943"/>
    </source>
</evidence>
<dbReference type="AlphaFoldDB" id="A0A6N9Q2C9"/>
<evidence type="ECO:0000256" key="7">
    <source>
        <dbReference type="ARBA" id="ARBA00023004"/>
    </source>
</evidence>
<evidence type="ECO:0000256" key="10">
    <source>
        <dbReference type="PIRNR" id="PIRNR001394"/>
    </source>
</evidence>
<dbReference type="NCBIfam" id="TIGR00722">
    <property type="entry name" value="ttdA_fumA_fumB"/>
    <property type="match status" value="1"/>
</dbReference>
<dbReference type="EMBL" id="SIJB01000012">
    <property type="protein sequence ID" value="NBI28288.1"/>
    <property type="molecule type" value="Genomic_DNA"/>
</dbReference>
<dbReference type="Gene3D" id="3.20.130.10">
    <property type="entry name" value="Fe-S hydro-lyase, tartrate dehydratase beta-type, catalytic domain"/>
    <property type="match status" value="1"/>
</dbReference>
<name>A0A6N9Q2C9_9BACL</name>
<comment type="similarity">
    <text evidence="3 10">Belongs to the class-I fumarase family.</text>
</comment>
<comment type="caution">
    <text evidence="13">The sequence shown here is derived from an EMBL/GenBank/DDBJ whole genome shotgun (WGS) entry which is preliminary data.</text>
</comment>
<dbReference type="InterPro" id="IPR036660">
    <property type="entry name" value="Fe-S_hydroAse_TtdB_cat_sf"/>
</dbReference>
<comment type="catalytic activity">
    <reaction evidence="1 10">
        <text>(S)-malate = fumarate + H2O</text>
        <dbReference type="Rhea" id="RHEA:12460"/>
        <dbReference type="ChEBI" id="CHEBI:15377"/>
        <dbReference type="ChEBI" id="CHEBI:15589"/>
        <dbReference type="ChEBI" id="CHEBI:29806"/>
        <dbReference type="EC" id="4.2.1.2"/>
    </reaction>
</comment>
<dbReference type="RefSeq" id="WP_160645068.1">
    <property type="nucleotide sequence ID" value="NZ_SIJB01000012.1"/>
</dbReference>
<dbReference type="Pfam" id="PF05683">
    <property type="entry name" value="Fumerase_C"/>
    <property type="match status" value="1"/>
</dbReference>
<dbReference type="Pfam" id="PF05681">
    <property type="entry name" value="Fumerase"/>
    <property type="match status" value="1"/>
</dbReference>
<evidence type="ECO:0000256" key="2">
    <source>
        <dbReference type="ARBA" id="ARBA00001966"/>
    </source>
</evidence>
<evidence type="ECO:0000313" key="13">
    <source>
        <dbReference type="EMBL" id="NBI28288.1"/>
    </source>
</evidence>